<feature type="domain" description="SMODS-associated and fused to various effectors" evidence="1">
    <location>
        <begin position="11"/>
        <end position="85"/>
    </location>
</feature>
<proteinExistence type="predicted"/>
<sequence>MGYKTHNDTFAAIVSYALMNRLRTGILNKMREIVSSANIEKIHLVLSTSSDFTFFLSQGFSKYHDPEIIVYQYDRSDSQKYPWGVSNKALPTSAIIRQTSQEH</sequence>
<protein>
    <submittedName>
        <fullName evidence="2">SAVED domain-containing protein</fullName>
    </submittedName>
</protein>
<name>A0AAE3AFW7_9FIRM</name>
<dbReference type="NCBIfam" id="NF033611">
    <property type="entry name" value="SAVED"/>
    <property type="match status" value="1"/>
</dbReference>
<dbReference type="Proteomes" id="UP001199424">
    <property type="component" value="Unassembled WGS sequence"/>
</dbReference>
<accession>A0AAE3AFW7</accession>
<dbReference type="Pfam" id="PF18145">
    <property type="entry name" value="SAVED"/>
    <property type="match status" value="1"/>
</dbReference>
<dbReference type="AlphaFoldDB" id="A0AAE3AFW7"/>
<keyword evidence="3" id="KW-1185">Reference proteome</keyword>
<dbReference type="EMBL" id="JAJEQC010000002">
    <property type="protein sequence ID" value="MCC2136049.1"/>
    <property type="molecule type" value="Genomic_DNA"/>
</dbReference>
<evidence type="ECO:0000259" key="1">
    <source>
        <dbReference type="Pfam" id="PF18145"/>
    </source>
</evidence>
<evidence type="ECO:0000313" key="2">
    <source>
        <dbReference type="EMBL" id="MCC2136049.1"/>
    </source>
</evidence>
<reference evidence="2" key="1">
    <citation type="submission" date="2021-10" db="EMBL/GenBank/DDBJ databases">
        <title>Anaerobic single-cell dispensing facilitates the cultivation of human gut bacteria.</title>
        <authorList>
            <person name="Afrizal A."/>
        </authorList>
    </citation>
    <scope>NUCLEOTIDE SEQUENCE</scope>
    <source>
        <strain evidence="2">CLA-AA-H250</strain>
    </source>
</reference>
<dbReference type="InterPro" id="IPR040836">
    <property type="entry name" value="SAVED"/>
</dbReference>
<evidence type="ECO:0000313" key="3">
    <source>
        <dbReference type="Proteomes" id="UP001199424"/>
    </source>
</evidence>
<organism evidence="2 3">
    <name type="scientific">Hominenteromicrobium mulieris</name>
    <dbReference type="NCBI Taxonomy" id="2885357"/>
    <lineage>
        <taxon>Bacteria</taxon>
        <taxon>Bacillati</taxon>
        <taxon>Bacillota</taxon>
        <taxon>Clostridia</taxon>
        <taxon>Eubacteriales</taxon>
        <taxon>Oscillospiraceae</taxon>
        <taxon>Hominenteromicrobium</taxon>
    </lineage>
</organism>
<dbReference type="RefSeq" id="WP_373367766.1">
    <property type="nucleotide sequence ID" value="NZ_JAJEQC010000002.1"/>
</dbReference>
<gene>
    <name evidence="2" type="ORF">LKD31_03350</name>
</gene>
<comment type="caution">
    <text evidence="2">The sequence shown here is derived from an EMBL/GenBank/DDBJ whole genome shotgun (WGS) entry which is preliminary data.</text>
</comment>